<dbReference type="EMBL" id="LAZR01050605">
    <property type="protein sequence ID" value="KKK86982.1"/>
    <property type="molecule type" value="Genomic_DNA"/>
</dbReference>
<sequence>LFGDEFDNVMQTELSNGHLLMDSTFMLRALARIGREMSEGSMDVMTENERETIDDQVKDVRKRADEAKEEGNTRLANKLFKEEQDLLTKVVGKKPIVGGGGRTA</sequence>
<name>A0A0F8YZV6_9ZZZZ</name>
<protein>
    <submittedName>
        <fullName evidence="1">Uncharacterized protein</fullName>
    </submittedName>
</protein>
<feature type="non-terminal residue" evidence="1">
    <location>
        <position position="1"/>
    </location>
</feature>
<proteinExistence type="predicted"/>
<reference evidence="1" key="1">
    <citation type="journal article" date="2015" name="Nature">
        <title>Complex archaea that bridge the gap between prokaryotes and eukaryotes.</title>
        <authorList>
            <person name="Spang A."/>
            <person name="Saw J.H."/>
            <person name="Jorgensen S.L."/>
            <person name="Zaremba-Niedzwiedzka K."/>
            <person name="Martijn J."/>
            <person name="Lind A.E."/>
            <person name="van Eijk R."/>
            <person name="Schleper C."/>
            <person name="Guy L."/>
            <person name="Ettema T.J."/>
        </authorList>
    </citation>
    <scope>NUCLEOTIDE SEQUENCE</scope>
</reference>
<organism evidence="1">
    <name type="scientific">marine sediment metagenome</name>
    <dbReference type="NCBI Taxonomy" id="412755"/>
    <lineage>
        <taxon>unclassified sequences</taxon>
        <taxon>metagenomes</taxon>
        <taxon>ecological metagenomes</taxon>
    </lineage>
</organism>
<comment type="caution">
    <text evidence="1">The sequence shown here is derived from an EMBL/GenBank/DDBJ whole genome shotgun (WGS) entry which is preliminary data.</text>
</comment>
<accession>A0A0F8YZV6</accession>
<dbReference type="AlphaFoldDB" id="A0A0F8YZV6"/>
<evidence type="ECO:0000313" key="1">
    <source>
        <dbReference type="EMBL" id="KKK86982.1"/>
    </source>
</evidence>
<gene>
    <name evidence="1" type="ORF">LCGC14_2757810</name>
</gene>